<dbReference type="GO" id="GO:0004523">
    <property type="term" value="F:RNA-DNA hybrid ribonuclease activity"/>
    <property type="evidence" value="ECO:0007669"/>
    <property type="project" value="UniProtKB-UniRule"/>
</dbReference>
<evidence type="ECO:0000256" key="1">
    <source>
        <dbReference type="ARBA" id="ARBA00000077"/>
    </source>
</evidence>
<evidence type="ECO:0000256" key="13">
    <source>
        <dbReference type="ARBA" id="ARBA00023211"/>
    </source>
</evidence>
<dbReference type="InterPro" id="IPR036397">
    <property type="entry name" value="RNaseH_sf"/>
</dbReference>
<organism evidence="18 19">
    <name type="scientific">Suttonella ornithocola</name>
    <dbReference type="NCBI Taxonomy" id="279832"/>
    <lineage>
        <taxon>Bacteria</taxon>
        <taxon>Pseudomonadati</taxon>
        <taxon>Pseudomonadota</taxon>
        <taxon>Gammaproteobacteria</taxon>
        <taxon>Cardiobacteriales</taxon>
        <taxon>Cardiobacteriaceae</taxon>
        <taxon>Suttonella</taxon>
    </lineage>
</organism>
<dbReference type="Proteomes" id="UP000254601">
    <property type="component" value="Unassembled WGS sequence"/>
</dbReference>
<keyword evidence="9 14" id="KW-0540">Nuclease</keyword>
<reference evidence="18 19" key="1">
    <citation type="submission" date="2018-06" db="EMBL/GenBank/DDBJ databases">
        <authorList>
            <consortium name="Pathogen Informatics"/>
            <person name="Doyle S."/>
        </authorList>
    </citation>
    <scope>NUCLEOTIDE SEQUENCE [LARGE SCALE GENOMIC DNA]</scope>
    <source>
        <strain evidence="18 19">NCTC13337</strain>
    </source>
</reference>
<evidence type="ECO:0000256" key="8">
    <source>
        <dbReference type="ARBA" id="ARBA00022490"/>
    </source>
</evidence>
<evidence type="ECO:0000256" key="9">
    <source>
        <dbReference type="ARBA" id="ARBA00022722"/>
    </source>
</evidence>
<evidence type="ECO:0000259" key="17">
    <source>
        <dbReference type="PROSITE" id="PS51975"/>
    </source>
</evidence>
<evidence type="ECO:0000256" key="3">
    <source>
        <dbReference type="ARBA" id="ARBA00004065"/>
    </source>
</evidence>
<dbReference type="GO" id="GO:0030145">
    <property type="term" value="F:manganese ion binding"/>
    <property type="evidence" value="ECO:0007669"/>
    <property type="project" value="UniProtKB-UniRule"/>
</dbReference>
<dbReference type="InterPro" id="IPR024567">
    <property type="entry name" value="RNase_HII/HIII_dom"/>
</dbReference>
<dbReference type="EC" id="3.1.26.4" evidence="6 14"/>
<dbReference type="GO" id="GO:0006298">
    <property type="term" value="P:mismatch repair"/>
    <property type="evidence" value="ECO:0007669"/>
    <property type="project" value="TreeGrafter"/>
</dbReference>
<comment type="cofactor">
    <cofactor evidence="14 15">
        <name>Mn(2+)</name>
        <dbReference type="ChEBI" id="CHEBI:29035"/>
    </cofactor>
    <cofactor evidence="14 15">
        <name>Mg(2+)</name>
        <dbReference type="ChEBI" id="CHEBI:18420"/>
    </cofactor>
    <text evidence="14 15">Manganese or magnesium. Binds 1 divalent metal ion per monomer in the absence of substrate. May bind a second metal ion after substrate binding.</text>
</comment>
<dbReference type="SUPFAM" id="SSF53098">
    <property type="entry name" value="Ribonuclease H-like"/>
    <property type="match status" value="1"/>
</dbReference>
<dbReference type="AlphaFoldDB" id="A0A380MX25"/>
<evidence type="ECO:0000256" key="11">
    <source>
        <dbReference type="ARBA" id="ARBA00022759"/>
    </source>
</evidence>
<keyword evidence="13 14" id="KW-0464">Manganese</keyword>
<dbReference type="PANTHER" id="PTHR10954:SF18">
    <property type="entry name" value="RIBONUCLEASE HII"/>
    <property type="match status" value="1"/>
</dbReference>
<evidence type="ECO:0000313" key="18">
    <source>
        <dbReference type="EMBL" id="SUO97109.1"/>
    </source>
</evidence>
<comment type="catalytic activity">
    <reaction evidence="1 14 15 16">
        <text>Endonucleolytic cleavage to 5'-phosphomonoester.</text>
        <dbReference type="EC" id="3.1.26.4"/>
    </reaction>
</comment>
<dbReference type="Pfam" id="PF01351">
    <property type="entry name" value="RNase_HII"/>
    <property type="match status" value="1"/>
</dbReference>
<sequence>MKIIAGVDEAGRGAWAGNVVAAAVILPSNYDLPGLTDSKKLSSKKRDYLYDGIYEQALSVSYGEQTPEEIDELNIHQATLTAMTLAINGLTFLADEVWIDGAFVPKGLGVSAKAIIGGDGLEPAIAAASIIAKVTRDRQLVDLDKKYPAYGFARHKGYGTVLHRNALLTHGVLPIHRKSYAPVAQCLK</sequence>
<feature type="domain" description="RNase H type-2" evidence="17">
    <location>
        <begin position="2"/>
        <end position="188"/>
    </location>
</feature>
<protein>
    <recommendedName>
        <fullName evidence="7 14">Ribonuclease HII</fullName>
        <shortName evidence="14">RNase HII</shortName>
        <ecNumber evidence="6 14">3.1.26.4</ecNumber>
    </recommendedName>
</protein>
<evidence type="ECO:0000256" key="12">
    <source>
        <dbReference type="ARBA" id="ARBA00022801"/>
    </source>
</evidence>
<evidence type="ECO:0000256" key="2">
    <source>
        <dbReference type="ARBA" id="ARBA00001946"/>
    </source>
</evidence>
<gene>
    <name evidence="14 18" type="primary">rnhB</name>
    <name evidence="18" type="ORF">NCTC13337_02169</name>
</gene>
<dbReference type="GO" id="GO:0043137">
    <property type="term" value="P:DNA replication, removal of RNA primer"/>
    <property type="evidence" value="ECO:0007669"/>
    <property type="project" value="TreeGrafter"/>
</dbReference>
<dbReference type="InterPro" id="IPR001352">
    <property type="entry name" value="RNase_HII/HIII"/>
</dbReference>
<dbReference type="NCBIfam" id="NF000595">
    <property type="entry name" value="PRK00015.1-3"/>
    <property type="match status" value="1"/>
</dbReference>
<evidence type="ECO:0000256" key="16">
    <source>
        <dbReference type="RuleBase" id="RU003515"/>
    </source>
</evidence>
<dbReference type="CDD" id="cd07182">
    <property type="entry name" value="RNase_HII_bacteria_HII_like"/>
    <property type="match status" value="1"/>
</dbReference>
<evidence type="ECO:0000313" key="19">
    <source>
        <dbReference type="Proteomes" id="UP000254601"/>
    </source>
</evidence>
<feature type="binding site" evidence="14 15">
    <location>
        <position position="100"/>
    </location>
    <ligand>
        <name>a divalent metal cation</name>
        <dbReference type="ChEBI" id="CHEBI:60240"/>
    </ligand>
</feature>
<keyword evidence="8 14" id="KW-0963">Cytoplasm</keyword>
<dbReference type="PANTHER" id="PTHR10954">
    <property type="entry name" value="RIBONUCLEASE H2 SUBUNIT A"/>
    <property type="match status" value="1"/>
</dbReference>
<keyword evidence="10 14" id="KW-0479">Metal-binding</keyword>
<dbReference type="GO" id="GO:0032299">
    <property type="term" value="C:ribonuclease H2 complex"/>
    <property type="evidence" value="ECO:0007669"/>
    <property type="project" value="TreeGrafter"/>
</dbReference>
<evidence type="ECO:0000256" key="10">
    <source>
        <dbReference type="ARBA" id="ARBA00022723"/>
    </source>
</evidence>
<dbReference type="InterPro" id="IPR022898">
    <property type="entry name" value="RNase_HII"/>
</dbReference>
<keyword evidence="12 14" id="KW-0378">Hydrolase</keyword>
<comment type="similarity">
    <text evidence="5 14 16">Belongs to the RNase HII family.</text>
</comment>
<keyword evidence="11 14" id="KW-0255">Endonuclease</keyword>
<proteinExistence type="inferred from homology"/>
<dbReference type="GO" id="GO:0003723">
    <property type="term" value="F:RNA binding"/>
    <property type="evidence" value="ECO:0007669"/>
    <property type="project" value="UniProtKB-UniRule"/>
</dbReference>
<comment type="cofactor">
    <cofactor evidence="2">
        <name>Mg(2+)</name>
        <dbReference type="ChEBI" id="CHEBI:18420"/>
    </cofactor>
</comment>
<evidence type="ECO:0000256" key="7">
    <source>
        <dbReference type="ARBA" id="ARBA00019179"/>
    </source>
</evidence>
<dbReference type="Gene3D" id="3.30.420.10">
    <property type="entry name" value="Ribonuclease H-like superfamily/Ribonuclease H"/>
    <property type="match status" value="1"/>
</dbReference>
<dbReference type="OrthoDB" id="9803420at2"/>
<name>A0A380MX25_9GAMM</name>
<dbReference type="RefSeq" id="WP_072577082.1">
    <property type="nucleotide sequence ID" value="NZ_LWHB01000130.1"/>
</dbReference>
<dbReference type="HAMAP" id="MF_00052_B">
    <property type="entry name" value="RNase_HII_B"/>
    <property type="match status" value="1"/>
</dbReference>
<comment type="subcellular location">
    <subcellularLocation>
        <location evidence="4 14">Cytoplasm</location>
    </subcellularLocation>
</comment>
<dbReference type="InterPro" id="IPR012337">
    <property type="entry name" value="RNaseH-like_sf"/>
</dbReference>
<evidence type="ECO:0000256" key="14">
    <source>
        <dbReference type="HAMAP-Rule" id="MF_00052"/>
    </source>
</evidence>
<evidence type="ECO:0000256" key="5">
    <source>
        <dbReference type="ARBA" id="ARBA00007383"/>
    </source>
</evidence>
<dbReference type="EMBL" id="UHIC01000001">
    <property type="protein sequence ID" value="SUO97109.1"/>
    <property type="molecule type" value="Genomic_DNA"/>
</dbReference>
<dbReference type="PROSITE" id="PS51975">
    <property type="entry name" value="RNASE_H_2"/>
    <property type="match status" value="1"/>
</dbReference>
<evidence type="ECO:0000256" key="6">
    <source>
        <dbReference type="ARBA" id="ARBA00012180"/>
    </source>
</evidence>
<feature type="binding site" evidence="14 15">
    <location>
        <position position="9"/>
    </location>
    <ligand>
        <name>a divalent metal cation</name>
        <dbReference type="ChEBI" id="CHEBI:60240"/>
    </ligand>
</feature>
<comment type="function">
    <text evidence="3 14 16">Endonuclease that specifically degrades the RNA of RNA-DNA hybrids.</text>
</comment>
<keyword evidence="19" id="KW-1185">Reference proteome</keyword>
<accession>A0A380MX25</accession>
<feature type="binding site" evidence="14 15">
    <location>
        <position position="8"/>
    </location>
    <ligand>
        <name>a divalent metal cation</name>
        <dbReference type="ChEBI" id="CHEBI:60240"/>
    </ligand>
</feature>
<evidence type="ECO:0000256" key="15">
    <source>
        <dbReference type="PROSITE-ProRule" id="PRU01319"/>
    </source>
</evidence>
<evidence type="ECO:0000256" key="4">
    <source>
        <dbReference type="ARBA" id="ARBA00004496"/>
    </source>
</evidence>
<dbReference type="GO" id="GO:0005737">
    <property type="term" value="C:cytoplasm"/>
    <property type="evidence" value="ECO:0007669"/>
    <property type="project" value="UniProtKB-SubCell"/>
</dbReference>